<dbReference type="EMBL" id="CAJVQC010063050">
    <property type="protein sequence ID" value="CAG8803309.1"/>
    <property type="molecule type" value="Genomic_DNA"/>
</dbReference>
<feature type="non-terminal residue" evidence="1">
    <location>
        <position position="68"/>
    </location>
</feature>
<keyword evidence="2" id="KW-1185">Reference proteome</keyword>
<comment type="caution">
    <text evidence="1">The sequence shown here is derived from an EMBL/GenBank/DDBJ whole genome shotgun (WGS) entry which is preliminary data.</text>
</comment>
<gene>
    <name evidence="1" type="ORF">RPERSI_LOCUS21497</name>
</gene>
<organism evidence="1 2">
    <name type="scientific">Racocetra persica</name>
    <dbReference type="NCBI Taxonomy" id="160502"/>
    <lineage>
        <taxon>Eukaryota</taxon>
        <taxon>Fungi</taxon>
        <taxon>Fungi incertae sedis</taxon>
        <taxon>Mucoromycota</taxon>
        <taxon>Glomeromycotina</taxon>
        <taxon>Glomeromycetes</taxon>
        <taxon>Diversisporales</taxon>
        <taxon>Gigasporaceae</taxon>
        <taxon>Racocetra</taxon>
    </lineage>
</organism>
<evidence type="ECO:0000313" key="1">
    <source>
        <dbReference type="EMBL" id="CAG8803309.1"/>
    </source>
</evidence>
<sequence length="68" mass="7749">MLQDTPHPNIVKFYDIVNDSGGDIVLVMKFTEGGNLRQYLKFNLNIIRKSKIAKDIVEGIIKTLFIVI</sequence>
<protein>
    <submittedName>
        <fullName evidence="1">7757_t:CDS:1</fullName>
    </submittedName>
</protein>
<dbReference type="Proteomes" id="UP000789920">
    <property type="component" value="Unassembled WGS sequence"/>
</dbReference>
<proteinExistence type="predicted"/>
<accession>A0ACA9RQ49</accession>
<evidence type="ECO:0000313" key="2">
    <source>
        <dbReference type="Proteomes" id="UP000789920"/>
    </source>
</evidence>
<name>A0ACA9RQ49_9GLOM</name>
<reference evidence="1" key="1">
    <citation type="submission" date="2021-06" db="EMBL/GenBank/DDBJ databases">
        <authorList>
            <person name="Kallberg Y."/>
            <person name="Tangrot J."/>
            <person name="Rosling A."/>
        </authorList>
    </citation>
    <scope>NUCLEOTIDE SEQUENCE</scope>
    <source>
        <strain evidence="1">MA461A</strain>
    </source>
</reference>